<protein>
    <submittedName>
        <fullName evidence="1">Uncharacterized protein</fullName>
    </submittedName>
</protein>
<dbReference type="EMBL" id="FMZO01000003">
    <property type="protein sequence ID" value="SDC60222.1"/>
    <property type="molecule type" value="Genomic_DNA"/>
</dbReference>
<name>A0A1G6MXF9_NIADE</name>
<gene>
    <name evidence="1" type="ORF">SAMN04487894_10376</name>
</gene>
<accession>A0A1G6MXF9</accession>
<dbReference type="AlphaFoldDB" id="A0A1G6MXF9"/>
<evidence type="ECO:0000313" key="2">
    <source>
        <dbReference type="Proteomes" id="UP000198757"/>
    </source>
</evidence>
<evidence type="ECO:0000313" key="1">
    <source>
        <dbReference type="EMBL" id="SDC60222.1"/>
    </source>
</evidence>
<dbReference type="OrthoDB" id="1227957at2"/>
<organism evidence="1 2">
    <name type="scientific">Niabella drilacis (strain DSM 25811 / CCM 8410 / CCUG 62505 / LMG 26954 / E90)</name>
    <dbReference type="NCBI Taxonomy" id="1285928"/>
    <lineage>
        <taxon>Bacteria</taxon>
        <taxon>Pseudomonadati</taxon>
        <taxon>Bacteroidota</taxon>
        <taxon>Chitinophagia</taxon>
        <taxon>Chitinophagales</taxon>
        <taxon>Chitinophagaceae</taxon>
        <taxon>Niabella</taxon>
    </lineage>
</organism>
<keyword evidence="2" id="KW-1185">Reference proteome</keyword>
<reference evidence="2" key="1">
    <citation type="submission" date="2016-10" db="EMBL/GenBank/DDBJ databases">
        <authorList>
            <person name="Varghese N."/>
            <person name="Submissions S."/>
        </authorList>
    </citation>
    <scope>NUCLEOTIDE SEQUENCE [LARGE SCALE GENOMIC DNA]</scope>
    <source>
        <strain evidence="2">DSM 25811 / CCM 8410 / LMG 26954 / E90</strain>
    </source>
</reference>
<dbReference type="RefSeq" id="WP_090389267.1">
    <property type="nucleotide sequence ID" value="NZ_FMZO01000003.1"/>
</dbReference>
<sequence>MVLMATLTACINQTGKDAHPELPEFPQTTASRLVVQKLFDHCQEIYYNDVAIVAYTGDTMIIYDLKNDRTKRIPAESFAYIEGYFVTKDTGNIYQGWDQVRFEGHPLRVIDEGPRFRSIADSISAVYAKSGDDGGAITDSLFNHYFYTRYRLHKDSIPFTVQVDADDFYIKTPEGLCIFLNIPYCLEAAISPAVIRKPRVQSAVKPQLQKVPAGGPSSSRFKKFDYAMMRKHWTSGGGSNHYVGALPVFAEYGYYYYEFLVGNISGKFKIPGNSDPFFDLATISPGQFLTTRGGSIYRVSVKP</sequence>
<dbReference type="STRING" id="1285928.SAMN04487894_10376"/>
<proteinExistence type="predicted"/>
<dbReference type="Proteomes" id="UP000198757">
    <property type="component" value="Unassembled WGS sequence"/>
</dbReference>